<dbReference type="CDD" id="cd07034">
    <property type="entry name" value="TPP_PYR_PFOR_IOR-alpha_like"/>
    <property type="match status" value="1"/>
</dbReference>
<dbReference type="OrthoDB" id="9794954at2"/>
<dbReference type="KEGG" id="caby:Cabys_1703"/>
<reference evidence="5 8" key="2">
    <citation type="submission" date="2016-11" db="EMBL/GenBank/DDBJ databases">
        <title>Genomic analysis of Caldithrix abyssi and proposal of a novel bacterial phylum Caldithrichaeota.</title>
        <authorList>
            <person name="Kublanov I."/>
            <person name="Sigalova O."/>
            <person name="Gavrilov S."/>
            <person name="Lebedinsky A."/>
            <person name="Ivanova N."/>
            <person name="Daum C."/>
            <person name="Reddy T."/>
            <person name="Klenk H.P."/>
            <person name="Goker M."/>
            <person name="Reva O."/>
            <person name="Miroshnichenko M."/>
            <person name="Kyprides N."/>
            <person name="Woyke T."/>
            <person name="Gelfand M."/>
        </authorList>
    </citation>
    <scope>NUCLEOTIDE SEQUENCE [LARGE SCALE GENOMIC DNA]</scope>
    <source>
        <strain evidence="5 8">LF13</strain>
    </source>
</reference>
<evidence type="ECO:0000313" key="5">
    <source>
        <dbReference type="EMBL" id="APF18452.1"/>
    </source>
</evidence>
<dbReference type="PaxDb" id="880073-Calab_2851"/>
<feature type="domain" description="Pyruvate:ferredoxin oxidoreductase core" evidence="4">
    <location>
        <begin position="510"/>
        <end position="578"/>
    </location>
</feature>
<reference evidence="6 7" key="1">
    <citation type="submission" date="2011-09" db="EMBL/GenBank/DDBJ databases">
        <title>The permanent draft genome of Caldithrix abyssi DSM 13497.</title>
        <authorList>
            <consortium name="US DOE Joint Genome Institute (JGI-PGF)"/>
            <person name="Lucas S."/>
            <person name="Han J."/>
            <person name="Lapidus A."/>
            <person name="Bruce D."/>
            <person name="Goodwin L."/>
            <person name="Pitluck S."/>
            <person name="Peters L."/>
            <person name="Kyrpides N."/>
            <person name="Mavromatis K."/>
            <person name="Ivanova N."/>
            <person name="Mikhailova N."/>
            <person name="Chertkov O."/>
            <person name="Detter J.C."/>
            <person name="Tapia R."/>
            <person name="Han C."/>
            <person name="Land M."/>
            <person name="Hauser L."/>
            <person name="Markowitz V."/>
            <person name="Cheng J.-F."/>
            <person name="Hugenholtz P."/>
            <person name="Woyke T."/>
            <person name="Wu D."/>
            <person name="Spring S."/>
            <person name="Brambilla E."/>
            <person name="Klenk H.-P."/>
            <person name="Eisen J.A."/>
        </authorList>
    </citation>
    <scope>NUCLEOTIDE SEQUENCE [LARGE SCALE GENOMIC DNA]</scope>
    <source>
        <strain evidence="6 7">DSM 13497</strain>
    </source>
</reference>
<dbReference type="GO" id="GO:0006979">
    <property type="term" value="P:response to oxidative stress"/>
    <property type="evidence" value="ECO:0007669"/>
    <property type="project" value="TreeGrafter"/>
</dbReference>
<dbReference type="InterPro" id="IPR050722">
    <property type="entry name" value="Pyruvate:ferred/Flavod_OxRd"/>
</dbReference>
<dbReference type="eggNOG" id="COG0674">
    <property type="taxonomic scope" value="Bacteria"/>
</dbReference>
<gene>
    <name evidence="5" type="ORF">Cabys_1703</name>
    <name evidence="6" type="ORF">Calab_2851</name>
</gene>
<keyword evidence="1" id="KW-0560">Oxidoreductase</keyword>
<dbReference type="NCBIfam" id="TIGR03710">
    <property type="entry name" value="OAFO_sf"/>
    <property type="match status" value="1"/>
</dbReference>
<dbReference type="Gene3D" id="3.40.50.920">
    <property type="match status" value="1"/>
</dbReference>
<dbReference type="RefSeq" id="WP_006929799.1">
    <property type="nucleotide sequence ID" value="NZ_CM001402.1"/>
</dbReference>
<dbReference type="SUPFAM" id="SSF52518">
    <property type="entry name" value="Thiamin diphosphate-binding fold (THDP-binding)"/>
    <property type="match status" value="1"/>
</dbReference>
<dbReference type="STRING" id="880073.Cabys_1703"/>
<sequence length="610" mass="67385">MDKKESKVLERVTIRFAGDSGDGMQLTGMQFTSTTAQEGHELVTLPDYPAEIRAPAGTLFGVSGFQIQIGSTEIHTPGDQPDVLVAMNPAALKVNLKLVRRGGILIINSDAFQGRNLTLAGYETNPLEDGSLAGYQVFPVQITTLTRKALEGLKLSVKEKDRSKNFFALGMTFWLFSHPLEPTINWIKQKFKNKPEIVEANIRALNAGYNYALSTELFQTSYRVEKAKKKPGKYRNMTGNEAVALGFIAAAKKANKELFLGSYPITPASEILHELAKYRNYDVKTFQAEDEIAGIGSALGASYAGALGITTTSGPGVALKTEFLGFAVMAELPLVVVNVQRGGPSTGLPTKTEQADLLQALYGRNGEAPIPIIAAKSPADCFDAALEASRIALMFSTPVFLLMDGYIANGSEPWLIRDPQTIPEIKIHYATDPKNFLPYKRDPKTLARMIAVPGMAGFEHHIGGLEKDETGNVAYDPDNHDHMVRLRAEKVERIGEYIEQPKIDGDPEGELLVISWGSTFGTVFTALEEIRKKGKKVSWIHLRWIYPFPKMLDNYIHNFKKILIPEINLGQMVKVIRERYLVDAKGFNRVRGLPLVTQEVVEAIEKTLED</sequence>
<dbReference type="Gene3D" id="3.40.920.10">
    <property type="entry name" value="Pyruvate-ferredoxin oxidoreductase, PFOR, domain III"/>
    <property type="match status" value="1"/>
</dbReference>
<dbReference type="FunFam" id="3.40.50.970:FF:000022">
    <property type="entry name" value="2-oxoglutarate ferredoxin oxidoreductase alpha subunit"/>
    <property type="match status" value="1"/>
</dbReference>
<dbReference type="PANTHER" id="PTHR32154">
    <property type="entry name" value="PYRUVATE-FLAVODOXIN OXIDOREDUCTASE-RELATED"/>
    <property type="match status" value="1"/>
</dbReference>
<dbReference type="GO" id="GO:0016903">
    <property type="term" value="F:oxidoreductase activity, acting on the aldehyde or oxo group of donors"/>
    <property type="evidence" value="ECO:0007669"/>
    <property type="project" value="InterPro"/>
</dbReference>
<dbReference type="AlphaFoldDB" id="H1XRH7"/>
<keyword evidence="7" id="KW-1185">Reference proteome</keyword>
<dbReference type="EMBL" id="CM001402">
    <property type="protein sequence ID" value="EHO42458.1"/>
    <property type="molecule type" value="Genomic_DNA"/>
</dbReference>
<dbReference type="InterPro" id="IPR002869">
    <property type="entry name" value="Pyrv_flavodox_OxRed_cen"/>
</dbReference>
<feature type="domain" description="Pyruvate/ketoisovalerate oxidoreductase catalytic" evidence="2">
    <location>
        <begin position="21"/>
        <end position="210"/>
    </location>
</feature>
<evidence type="ECO:0000313" key="7">
    <source>
        <dbReference type="Proteomes" id="UP000004671"/>
    </source>
</evidence>
<dbReference type="InterPro" id="IPR019752">
    <property type="entry name" value="Pyrv/ketoisovalerate_OxRed_cat"/>
</dbReference>
<evidence type="ECO:0000259" key="3">
    <source>
        <dbReference type="Pfam" id="PF01855"/>
    </source>
</evidence>
<name>H1XRH7_CALAY</name>
<dbReference type="Pfam" id="PF17147">
    <property type="entry name" value="PFOR_II"/>
    <property type="match status" value="1"/>
</dbReference>
<dbReference type="SUPFAM" id="SSF53323">
    <property type="entry name" value="Pyruvate-ferredoxin oxidoreductase, PFOR, domain III"/>
    <property type="match status" value="1"/>
</dbReference>
<evidence type="ECO:0000256" key="1">
    <source>
        <dbReference type="ARBA" id="ARBA00023002"/>
    </source>
</evidence>
<dbReference type="InterPro" id="IPR033412">
    <property type="entry name" value="PFOR_II"/>
</dbReference>
<dbReference type="Proteomes" id="UP000183868">
    <property type="component" value="Chromosome"/>
</dbReference>
<dbReference type="Proteomes" id="UP000004671">
    <property type="component" value="Chromosome"/>
</dbReference>
<evidence type="ECO:0000313" key="6">
    <source>
        <dbReference type="EMBL" id="EHO42458.1"/>
    </source>
</evidence>
<dbReference type="Pfam" id="PF01855">
    <property type="entry name" value="POR_N"/>
    <property type="match status" value="1"/>
</dbReference>
<evidence type="ECO:0000259" key="4">
    <source>
        <dbReference type="Pfam" id="PF17147"/>
    </source>
</evidence>
<evidence type="ECO:0000313" key="8">
    <source>
        <dbReference type="Proteomes" id="UP000183868"/>
    </source>
</evidence>
<dbReference type="InterPro" id="IPR002880">
    <property type="entry name" value="Pyrv_Fd/Flavodoxin_OxRdtase_N"/>
</dbReference>
<dbReference type="eggNOG" id="COG1014">
    <property type="taxonomic scope" value="Bacteria"/>
</dbReference>
<feature type="domain" description="Pyruvate flavodoxin/ferredoxin oxidoreductase pyrimidine binding" evidence="3">
    <location>
        <begin position="258"/>
        <end position="469"/>
    </location>
</feature>
<evidence type="ECO:0000259" key="2">
    <source>
        <dbReference type="Pfam" id="PF01558"/>
    </source>
</evidence>
<dbReference type="SUPFAM" id="SSF52922">
    <property type="entry name" value="TK C-terminal domain-like"/>
    <property type="match status" value="1"/>
</dbReference>
<protein>
    <submittedName>
        <fullName evidence="6">2-oxoacid:acceptor oxidoreductase, alpha subunit</fullName>
    </submittedName>
    <submittedName>
        <fullName evidence="5">2-oxoglutarate ferredoxin oxidoreductase subunit alpha</fullName>
    </submittedName>
</protein>
<dbReference type="EMBL" id="CP018099">
    <property type="protein sequence ID" value="APF18452.1"/>
    <property type="molecule type" value="Genomic_DNA"/>
</dbReference>
<dbReference type="InterPro" id="IPR022367">
    <property type="entry name" value="2-oxoacid/accept_OxRdtase_asu"/>
</dbReference>
<dbReference type="InterPro" id="IPR009014">
    <property type="entry name" value="Transketo_C/PFOR_II"/>
</dbReference>
<dbReference type="PANTHER" id="PTHR32154:SF20">
    <property type="entry name" value="2-OXOGLUTARATE OXIDOREDUCTASE SUBUNIT KORA"/>
    <property type="match status" value="1"/>
</dbReference>
<dbReference type="HOGENOM" id="CLU_017038_1_0_0"/>
<dbReference type="Pfam" id="PF01558">
    <property type="entry name" value="POR"/>
    <property type="match status" value="1"/>
</dbReference>
<dbReference type="InterPro" id="IPR029061">
    <property type="entry name" value="THDP-binding"/>
</dbReference>
<dbReference type="InParanoid" id="H1XRH7"/>
<proteinExistence type="predicted"/>
<organism evidence="6 7">
    <name type="scientific">Caldithrix abyssi DSM 13497</name>
    <dbReference type="NCBI Taxonomy" id="880073"/>
    <lineage>
        <taxon>Bacteria</taxon>
        <taxon>Pseudomonadati</taxon>
        <taxon>Calditrichota</taxon>
        <taxon>Calditrichia</taxon>
        <taxon>Calditrichales</taxon>
        <taxon>Calditrichaceae</taxon>
        <taxon>Caldithrix</taxon>
    </lineage>
</organism>
<dbReference type="Gene3D" id="3.40.50.970">
    <property type="match status" value="1"/>
</dbReference>
<accession>H1XRH7</accession>